<comment type="pathway">
    <text evidence="3 15">Purine metabolism; IMP biosynthesis via salvage pathway; IMP from hypoxanthine: step 1/1.</text>
</comment>
<feature type="domain" description="Phosphoribosyltransferase" evidence="16">
    <location>
        <begin position="11"/>
        <end position="168"/>
    </location>
</feature>
<dbReference type="GO" id="GO:0032263">
    <property type="term" value="P:GMP salvage"/>
    <property type="evidence" value="ECO:0007669"/>
    <property type="project" value="TreeGrafter"/>
</dbReference>
<proteinExistence type="inferred from homology"/>
<keyword evidence="8 15" id="KW-0808">Transferase</keyword>
<dbReference type="GO" id="GO:0000287">
    <property type="term" value="F:magnesium ion binding"/>
    <property type="evidence" value="ECO:0007669"/>
    <property type="project" value="TreeGrafter"/>
</dbReference>
<gene>
    <name evidence="17" type="ORF">A2318_00425</name>
</gene>
<keyword evidence="7 15" id="KW-0328">Glycosyltransferase</keyword>
<comment type="cofactor">
    <cofactor evidence="1 15">
        <name>Mg(2+)</name>
        <dbReference type="ChEBI" id="CHEBI:18420"/>
    </cofactor>
</comment>
<dbReference type="InterPro" id="IPR005904">
    <property type="entry name" value="Hxn_phspho_trans"/>
</dbReference>
<evidence type="ECO:0000313" key="17">
    <source>
        <dbReference type="EMBL" id="OGL96519.1"/>
    </source>
</evidence>
<evidence type="ECO:0000259" key="16">
    <source>
        <dbReference type="Pfam" id="PF00156"/>
    </source>
</evidence>
<dbReference type="GO" id="GO:0005829">
    <property type="term" value="C:cytosol"/>
    <property type="evidence" value="ECO:0007669"/>
    <property type="project" value="TreeGrafter"/>
</dbReference>
<evidence type="ECO:0000313" key="18">
    <source>
        <dbReference type="Proteomes" id="UP000177331"/>
    </source>
</evidence>
<dbReference type="Pfam" id="PF00156">
    <property type="entry name" value="Pribosyltran"/>
    <property type="match status" value="1"/>
</dbReference>
<keyword evidence="12 15" id="KW-0460">Magnesium</keyword>
<keyword evidence="11 15" id="KW-0547">Nucleotide-binding</keyword>
<comment type="catalytic activity">
    <reaction evidence="13">
        <text>GMP + diphosphate = guanine + 5-phospho-alpha-D-ribose 1-diphosphate</text>
        <dbReference type="Rhea" id="RHEA:25424"/>
        <dbReference type="ChEBI" id="CHEBI:16235"/>
        <dbReference type="ChEBI" id="CHEBI:33019"/>
        <dbReference type="ChEBI" id="CHEBI:58017"/>
        <dbReference type="ChEBI" id="CHEBI:58115"/>
        <dbReference type="EC" id="2.4.2.8"/>
    </reaction>
    <physiologicalReaction direction="right-to-left" evidence="13">
        <dbReference type="Rhea" id="RHEA:25426"/>
    </physiologicalReaction>
</comment>
<dbReference type="GO" id="GO:0032264">
    <property type="term" value="P:IMP salvage"/>
    <property type="evidence" value="ECO:0007669"/>
    <property type="project" value="UniProtKB-UniPathway"/>
</dbReference>
<dbReference type="GO" id="GO:0006166">
    <property type="term" value="P:purine ribonucleoside salvage"/>
    <property type="evidence" value="ECO:0007669"/>
    <property type="project" value="UniProtKB-KW"/>
</dbReference>
<dbReference type="AlphaFoldDB" id="A0A1F7W194"/>
<evidence type="ECO:0000256" key="13">
    <source>
        <dbReference type="ARBA" id="ARBA00048811"/>
    </source>
</evidence>
<dbReference type="UniPathway" id="UPA00591">
    <property type="reaction ID" value="UER00648"/>
</dbReference>
<dbReference type="EMBL" id="MGFD01000066">
    <property type="protein sequence ID" value="OGL96519.1"/>
    <property type="molecule type" value="Genomic_DNA"/>
</dbReference>
<evidence type="ECO:0000256" key="4">
    <source>
        <dbReference type="ARBA" id="ARBA00008391"/>
    </source>
</evidence>
<sequence length="181" mass="20804">MRTHKVLLSEGQIRRQVHKIAKRICVDFRGKDLVLVGVLKGAFVFLTDLAREIERLSLYDEGVQSCRIEFMSISSYGESRKPGDMRIELDVRCSLNDCNVILIEDVADSLETLHRVRQILLERHPRELRICVLLQKPDCHKRTDVPLHYVCFSIENAGFVFGYGMDEQEKSRGLPYIAAAQ</sequence>
<organism evidence="17 18">
    <name type="scientific">Candidatus Uhrbacteria bacterium RIFOXYB2_FULL_45_11</name>
    <dbReference type="NCBI Taxonomy" id="1802421"/>
    <lineage>
        <taxon>Bacteria</taxon>
        <taxon>Candidatus Uhriibacteriota</taxon>
    </lineage>
</organism>
<evidence type="ECO:0000256" key="1">
    <source>
        <dbReference type="ARBA" id="ARBA00001946"/>
    </source>
</evidence>
<dbReference type="InterPro" id="IPR029057">
    <property type="entry name" value="PRTase-like"/>
</dbReference>
<dbReference type="InterPro" id="IPR000836">
    <property type="entry name" value="PRTase_dom"/>
</dbReference>
<evidence type="ECO:0000256" key="9">
    <source>
        <dbReference type="ARBA" id="ARBA00022723"/>
    </source>
</evidence>
<dbReference type="Gene3D" id="3.40.50.2020">
    <property type="match status" value="1"/>
</dbReference>
<keyword evidence="6 15" id="KW-0963">Cytoplasm</keyword>
<dbReference type="GO" id="GO:0004422">
    <property type="term" value="F:hypoxanthine phosphoribosyltransferase activity"/>
    <property type="evidence" value="ECO:0007669"/>
    <property type="project" value="InterPro"/>
</dbReference>
<dbReference type="PANTHER" id="PTHR43340">
    <property type="entry name" value="HYPOXANTHINE-GUANINE PHOSPHORIBOSYLTRANSFERASE"/>
    <property type="match status" value="1"/>
</dbReference>
<evidence type="ECO:0000256" key="8">
    <source>
        <dbReference type="ARBA" id="ARBA00022679"/>
    </source>
</evidence>
<comment type="similarity">
    <text evidence="4 15">Belongs to the purine/pyrimidine phosphoribosyltransferase family.</text>
</comment>
<dbReference type="GO" id="GO:0046100">
    <property type="term" value="P:hypoxanthine metabolic process"/>
    <property type="evidence" value="ECO:0007669"/>
    <property type="project" value="TreeGrafter"/>
</dbReference>
<keyword evidence="9 15" id="KW-0479">Metal-binding</keyword>
<evidence type="ECO:0000256" key="10">
    <source>
        <dbReference type="ARBA" id="ARBA00022726"/>
    </source>
</evidence>
<comment type="subcellular location">
    <subcellularLocation>
        <location evidence="2 15">Cytoplasm</location>
    </subcellularLocation>
</comment>
<evidence type="ECO:0000256" key="15">
    <source>
        <dbReference type="RuleBase" id="RU364099"/>
    </source>
</evidence>
<accession>A0A1F7W194</accession>
<protein>
    <recommendedName>
        <fullName evidence="5 15">Hypoxanthine phosphoribosyltransferase</fullName>
        <ecNumber evidence="5 15">2.4.2.8</ecNumber>
    </recommendedName>
</protein>
<dbReference type="EC" id="2.4.2.8" evidence="5 15"/>
<comment type="caution">
    <text evidence="17">The sequence shown here is derived from an EMBL/GenBank/DDBJ whole genome shotgun (WGS) entry which is preliminary data.</text>
</comment>
<dbReference type="InterPro" id="IPR050408">
    <property type="entry name" value="HGPRT"/>
</dbReference>
<comment type="catalytic activity">
    <reaction evidence="14">
        <text>IMP + diphosphate = hypoxanthine + 5-phospho-alpha-D-ribose 1-diphosphate</text>
        <dbReference type="Rhea" id="RHEA:17973"/>
        <dbReference type="ChEBI" id="CHEBI:17368"/>
        <dbReference type="ChEBI" id="CHEBI:33019"/>
        <dbReference type="ChEBI" id="CHEBI:58017"/>
        <dbReference type="ChEBI" id="CHEBI:58053"/>
        <dbReference type="EC" id="2.4.2.8"/>
    </reaction>
    <physiologicalReaction direction="right-to-left" evidence="14">
        <dbReference type="Rhea" id="RHEA:17975"/>
    </physiologicalReaction>
</comment>
<dbReference type="CDD" id="cd06223">
    <property type="entry name" value="PRTases_typeI"/>
    <property type="match status" value="1"/>
</dbReference>
<evidence type="ECO:0000256" key="3">
    <source>
        <dbReference type="ARBA" id="ARBA00004669"/>
    </source>
</evidence>
<evidence type="ECO:0000256" key="5">
    <source>
        <dbReference type="ARBA" id="ARBA00011895"/>
    </source>
</evidence>
<dbReference type="GO" id="GO:0006178">
    <property type="term" value="P:guanine salvage"/>
    <property type="evidence" value="ECO:0007669"/>
    <property type="project" value="TreeGrafter"/>
</dbReference>
<keyword evidence="10 15" id="KW-0660">Purine salvage</keyword>
<dbReference type="GO" id="GO:0000166">
    <property type="term" value="F:nucleotide binding"/>
    <property type="evidence" value="ECO:0007669"/>
    <property type="project" value="UniProtKB-KW"/>
</dbReference>
<dbReference type="STRING" id="1802421.A2318_00425"/>
<evidence type="ECO:0000256" key="14">
    <source>
        <dbReference type="ARBA" id="ARBA00049402"/>
    </source>
</evidence>
<dbReference type="Proteomes" id="UP000177331">
    <property type="component" value="Unassembled WGS sequence"/>
</dbReference>
<dbReference type="GO" id="GO:0052657">
    <property type="term" value="F:guanine phosphoribosyltransferase activity"/>
    <property type="evidence" value="ECO:0007669"/>
    <property type="project" value="RHEA"/>
</dbReference>
<evidence type="ECO:0000256" key="7">
    <source>
        <dbReference type="ARBA" id="ARBA00022676"/>
    </source>
</evidence>
<evidence type="ECO:0000256" key="6">
    <source>
        <dbReference type="ARBA" id="ARBA00022490"/>
    </source>
</evidence>
<dbReference type="NCBIfam" id="TIGR01203">
    <property type="entry name" value="HGPRTase"/>
    <property type="match status" value="1"/>
</dbReference>
<evidence type="ECO:0000256" key="12">
    <source>
        <dbReference type="ARBA" id="ARBA00022842"/>
    </source>
</evidence>
<name>A0A1F7W194_9BACT</name>
<dbReference type="PANTHER" id="PTHR43340:SF1">
    <property type="entry name" value="HYPOXANTHINE PHOSPHORIBOSYLTRANSFERASE"/>
    <property type="match status" value="1"/>
</dbReference>
<evidence type="ECO:0000256" key="11">
    <source>
        <dbReference type="ARBA" id="ARBA00022741"/>
    </source>
</evidence>
<dbReference type="SUPFAM" id="SSF53271">
    <property type="entry name" value="PRTase-like"/>
    <property type="match status" value="1"/>
</dbReference>
<reference evidence="17 18" key="1">
    <citation type="journal article" date="2016" name="Nat. Commun.">
        <title>Thousands of microbial genomes shed light on interconnected biogeochemical processes in an aquifer system.</title>
        <authorList>
            <person name="Anantharaman K."/>
            <person name="Brown C.T."/>
            <person name="Hug L.A."/>
            <person name="Sharon I."/>
            <person name="Castelle C.J."/>
            <person name="Probst A.J."/>
            <person name="Thomas B.C."/>
            <person name="Singh A."/>
            <person name="Wilkins M.J."/>
            <person name="Karaoz U."/>
            <person name="Brodie E.L."/>
            <person name="Williams K.H."/>
            <person name="Hubbard S.S."/>
            <person name="Banfield J.F."/>
        </authorList>
    </citation>
    <scope>NUCLEOTIDE SEQUENCE [LARGE SCALE GENOMIC DNA]</scope>
</reference>
<evidence type="ECO:0000256" key="2">
    <source>
        <dbReference type="ARBA" id="ARBA00004496"/>
    </source>
</evidence>